<dbReference type="PRINTS" id="PR00420">
    <property type="entry name" value="RNGMNOXGNASE"/>
</dbReference>
<keyword evidence="9" id="KW-1185">Reference proteome</keyword>
<dbReference type="RefSeq" id="XP_040718756.1">
    <property type="nucleotide sequence ID" value="XM_040855395.1"/>
</dbReference>
<feature type="domain" description="FAD-binding" evidence="7">
    <location>
        <begin position="7"/>
        <end position="339"/>
    </location>
</feature>
<dbReference type="EMBL" id="MCFJ01000003">
    <property type="protein sequence ID" value="ORY68469.1"/>
    <property type="molecule type" value="Genomic_DNA"/>
</dbReference>
<evidence type="ECO:0000256" key="3">
    <source>
        <dbReference type="ARBA" id="ARBA00007992"/>
    </source>
</evidence>
<dbReference type="PANTHER" id="PTHR47356">
    <property type="entry name" value="FAD-DEPENDENT MONOOXYGENASE ASQG-RELATED"/>
    <property type="match status" value="1"/>
</dbReference>
<proteinExistence type="inferred from homology"/>
<gene>
    <name evidence="8" type="ORF">BCR38DRAFT_335567</name>
</gene>
<evidence type="ECO:0000259" key="7">
    <source>
        <dbReference type="Pfam" id="PF01494"/>
    </source>
</evidence>
<keyword evidence="6" id="KW-0560">Oxidoreductase</keyword>
<evidence type="ECO:0000256" key="5">
    <source>
        <dbReference type="ARBA" id="ARBA00022827"/>
    </source>
</evidence>
<dbReference type="PANTHER" id="PTHR47356:SF2">
    <property type="entry name" value="FAD-BINDING DOMAIN-CONTAINING PROTEIN-RELATED"/>
    <property type="match status" value="1"/>
</dbReference>
<dbReference type="AlphaFoldDB" id="A0A1Y2EA89"/>
<reference evidence="8 9" key="1">
    <citation type="submission" date="2016-07" db="EMBL/GenBank/DDBJ databases">
        <title>Pervasive Adenine N6-methylation of Active Genes in Fungi.</title>
        <authorList>
            <consortium name="DOE Joint Genome Institute"/>
            <person name="Mondo S.J."/>
            <person name="Dannebaum R.O."/>
            <person name="Kuo R.C."/>
            <person name="Labutti K."/>
            <person name="Haridas S."/>
            <person name="Kuo A."/>
            <person name="Salamov A."/>
            <person name="Ahrendt S.R."/>
            <person name="Lipzen A."/>
            <person name="Sullivan W."/>
            <person name="Andreopoulos W.B."/>
            <person name="Clum A."/>
            <person name="Lindquist E."/>
            <person name="Daum C."/>
            <person name="Ramamoorthy G.K."/>
            <person name="Gryganskyi A."/>
            <person name="Culley D."/>
            <person name="Magnuson J.K."/>
            <person name="James T.Y."/>
            <person name="O'Malley M.A."/>
            <person name="Stajich J.E."/>
            <person name="Spatafora J.W."/>
            <person name="Visel A."/>
            <person name="Grigoriev I.V."/>
        </authorList>
    </citation>
    <scope>NUCLEOTIDE SEQUENCE [LARGE SCALE GENOMIC DNA]</scope>
    <source>
        <strain evidence="8 9">CBS 129021</strain>
    </source>
</reference>
<comment type="pathway">
    <text evidence="2">Secondary metabolite biosynthesis.</text>
</comment>
<dbReference type="SUPFAM" id="SSF51905">
    <property type="entry name" value="FAD/NAD(P)-binding domain"/>
    <property type="match status" value="1"/>
</dbReference>
<evidence type="ECO:0000313" key="8">
    <source>
        <dbReference type="EMBL" id="ORY68469.1"/>
    </source>
</evidence>
<dbReference type="InParanoid" id="A0A1Y2EA89"/>
<dbReference type="Proteomes" id="UP000193689">
    <property type="component" value="Unassembled WGS sequence"/>
</dbReference>
<dbReference type="Gene3D" id="3.50.50.60">
    <property type="entry name" value="FAD/NAD(P)-binding domain"/>
    <property type="match status" value="1"/>
</dbReference>
<evidence type="ECO:0000256" key="4">
    <source>
        <dbReference type="ARBA" id="ARBA00022630"/>
    </source>
</evidence>
<protein>
    <submittedName>
        <fullName evidence="8">FAD binding domain-containing protein</fullName>
    </submittedName>
</protein>
<evidence type="ECO:0000313" key="9">
    <source>
        <dbReference type="Proteomes" id="UP000193689"/>
    </source>
</evidence>
<comment type="caution">
    <text evidence="8">The sequence shown here is derived from an EMBL/GenBank/DDBJ whole genome shotgun (WGS) entry which is preliminary data.</text>
</comment>
<comment type="similarity">
    <text evidence="3">Belongs to the paxM FAD-dependent monooxygenase family.</text>
</comment>
<evidence type="ECO:0000256" key="6">
    <source>
        <dbReference type="ARBA" id="ARBA00023002"/>
    </source>
</evidence>
<dbReference type="InterPro" id="IPR050562">
    <property type="entry name" value="FAD_mOase_fung"/>
</dbReference>
<evidence type="ECO:0000256" key="1">
    <source>
        <dbReference type="ARBA" id="ARBA00001974"/>
    </source>
</evidence>
<comment type="cofactor">
    <cofactor evidence="1">
        <name>FAD</name>
        <dbReference type="ChEBI" id="CHEBI:57692"/>
    </cofactor>
</comment>
<organism evidence="8 9">
    <name type="scientific">Pseudomassariella vexata</name>
    <dbReference type="NCBI Taxonomy" id="1141098"/>
    <lineage>
        <taxon>Eukaryota</taxon>
        <taxon>Fungi</taxon>
        <taxon>Dikarya</taxon>
        <taxon>Ascomycota</taxon>
        <taxon>Pezizomycotina</taxon>
        <taxon>Sordariomycetes</taxon>
        <taxon>Xylariomycetidae</taxon>
        <taxon>Amphisphaeriales</taxon>
        <taxon>Pseudomassariaceae</taxon>
        <taxon>Pseudomassariella</taxon>
    </lineage>
</organism>
<dbReference type="GeneID" id="63771607"/>
<dbReference type="InterPro" id="IPR036188">
    <property type="entry name" value="FAD/NAD-bd_sf"/>
</dbReference>
<dbReference type="OrthoDB" id="2431938at2759"/>
<accession>A0A1Y2EA89</accession>
<dbReference type="Pfam" id="PF01494">
    <property type="entry name" value="FAD_binding_3"/>
    <property type="match status" value="1"/>
</dbReference>
<dbReference type="InterPro" id="IPR002938">
    <property type="entry name" value="FAD-bd"/>
</dbReference>
<dbReference type="GO" id="GO:0004497">
    <property type="term" value="F:monooxygenase activity"/>
    <property type="evidence" value="ECO:0007669"/>
    <property type="project" value="InterPro"/>
</dbReference>
<dbReference type="GO" id="GO:0071949">
    <property type="term" value="F:FAD binding"/>
    <property type="evidence" value="ECO:0007669"/>
    <property type="project" value="InterPro"/>
</dbReference>
<keyword evidence="4" id="KW-0285">Flavoprotein</keyword>
<evidence type="ECO:0000256" key="2">
    <source>
        <dbReference type="ARBA" id="ARBA00005179"/>
    </source>
</evidence>
<dbReference type="STRING" id="1141098.A0A1Y2EA89"/>
<name>A0A1Y2EA89_9PEZI</name>
<keyword evidence="5" id="KW-0274">FAD</keyword>
<sequence length="443" mass="49576">MANNNEFRVIIAGGGPVALVAMHALNKAGIDSIILEKRNALDVLSGASLAVWPHNVRILDQLGLLQEAESIYLPVLKKHNLRRDGSEISRSNMFEAIEINHGHKWMCFHRAKLMTMLYETMPNKETKVFTNKEVVAIETTETGVTVTCADKTTYSGSMVLGADGVHSAVRRLINEQATSTGAKLTSKQQDPFLTSYRALYGYADKMDSLLPTVLYETHSDKMTIQVIVGEKSLHFAAYERLAKPTKERARFSAEDQDSFAKKYADVRFSDSVTMGDIWAAKRWSSMNYLEEGVVETWHGGRAVLVGDAAHKMTPNAGFGMNSGMQGVVQLVNRLRALLQISPAPDAAELTRVFEDYQTDRMKETKDIVYCSGLYTRLVAWNNPVWKFADQHVLPHVNGDVMALRLLMSPIVKRGETLDFLEEREFKEGKVAWNNGQRTVKAQE</sequence>